<name>Q21JI2_SACD2</name>
<reference evidence="2 3" key="1">
    <citation type="journal article" date="2008" name="PLoS Genet.">
        <title>Complete genome sequence of the complex carbohydrate-degrading marine bacterium, Saccharophagus degradans strain 2-40 T.</title>
        <authorList>
            <person name="Weiner R.M."/>
            <person name="Taylor L.E.II."/>
            <person name="Henrissat B."/>
            <person name="Hauser L."/>
            <person name="Land M."/>
            <person name="Coutinho P.M."/>
            <person name="Rancurel C."/>
            <person name="Saunders E.H."/>
            <person name="Longmire A.G."/>
            <person name="Zhang H."/>
            <person name="Bayer E.A."/>
            <person name="Gilbert H.J."/>
            <person name="Larimer F."/>
            <person name="Zhulin I.B."/>
            <person name="Ekborg N.A."/>
            <person name="Lamed R."/>
            <person name="Richardson P.M."/>
            <person name="Borovok I."/>
            <person name="Hutcheson S."/>
        </authorList>
    </citation>
    <scope>NUCLEOTIDE SEQUENCE [LARGE SCALE GENOMIC DNA]</scope>
    <source>
        <strain evidence="3">2-40 / ATCC 43961 / DSM 17024</strain>
    </source>
</reference>
<evidence type="ECO:0000313" key="3">
    <source>
        <dbReference type="Proteomes" id="UP000001947"/>
    </source>
</evidence>
<dbReference type="HOGENOM" id="CLU_1288099_0_0_6"/>
<sequence length="214" mass="24533">MALTKQALNARLVIKESLNNPNCFLPEPNRSAARRSLQVMASAFSNCNNEPGSRFGYALRGFQAFWSSSVFYIDRQPKSAYSRLPKFKFQRYGFTMAPQEHFILEYYMANIYQNESMRKTLARYIRAQMELAGVTYNGLSVKLEEKFGIVHNPATLRNKVNSGALGAQMFLFMVLCLEVDTLQMRELEKIYLKIKEAENNGAEMKEAEKLPPID</sequence>
<evidence type="ECO:0000313" key="2">
    <source>
        <dbReference type="EMBL" id="ABD81147.1"/>
    </source>
</evidence>
<dbReference type="Pfam" id="PF20075">
    <property type="entry name" value="DUF6471"/>
    <property type="match status" value="1"/>
</dbReference>
<dbReference type="InterPro" id="IPR045526">
    <property type="entry name" value="DUF6471"/>
</dbReference>
<dbReference type="KEGG" id="sde:Sde_1887"/>
<protein>
    <recommendedName>
        <fullName evidence="1">DUF6471 domain-containing protein</fullName>
    </recommendedName>
</protein>
<dbReference type="EMBL" id="CP000282">
    <property type="protein sequence ID" value="ABD81147.1"/>
    <property type="molecule type" value="Genomic_DNA"/>
</dbReference>
<evidence type="ECO:0000259" key="1">
    <source>
        <dbReference type="Pfam" id="PF20075"/>
    </source>
</evidence>
<proteinExistence type="predicted"/>
<dbReference type="AlphaFoldDB" id="Q21JI2"/>
<organism evidence="2 3">
    <name type="scientific">Saccharophagus degradans (strain 2-40 / ATCC 43961 / DSM 17024)</name>
    <dbReference type="NCBI Taxonomy" id="203122"/>
    <lineage>
        <taxon>Bacteria</taxon>
        <taxon>Pseudomonadati</taxon>
        <taxon>Pseudomonadota</taxon>
        <taxon>Gammaproteobacteria</taxon>
        <taxon>Cellvibrionales</taxon>
        <taxon>Cellvibrionaceae</taxon>
        <taxon>Saccharophagus</taxon>
    </lineage>
</organism>
<gene>
    <name evidence="2" type="ordered locus">Sde_1887</name>
</gene>
<accession>Q21JI2</accession>
<dbReference type="Proteomes" id="UP000001947">
    <property type="component" value="Chromosome"/>
</dbReference>
<feature type="domain" description="DUF6471" evidence="1">
    <location>
        <begin position="120"/>
        <end position="181"/>
    </location>
</feature>
<keyword evidence="3" id="KW-1185">Reference proteome</keyword>
<dbReference type="STRING" id="203122.Sde_1887"/>